<dbReference type="OrthoDB" id="7875953at2"/>
<dbReference type="Proteomes" id="UP000474104">
    <property type="component" value="Unassembled WGS sequence"/>
</dbReference>
<accession>A0A9X5H7C8</accession>
<dbReference type="InterPro" id="IPR018958">
    <property type="entry name" value="Knr4/Smi1-like_dom"/>
</dbReference>
<gene>
    <name evidence="2" type="ORF">FMM80_15720</name>
</gene>
<dbReference type="RefSeq" id="WP_004077520.1">
    <property type="nucleotide sequence ID" value="NZ_VIRB01000095.1"/>
</dbReference>
<dbReference type="Gene3D" id="3.40.1580.10">
    <property type="entry name" value="SMI1/KNR4-like"/>
    <property type="match status" value="1"/>
</dbReference>
<dbReference type="AlphaFoldDB" id="A0A9X5H7C8"/>
<reference evidence="2 3" key="1">
    <citation type="submission" date="2019-07" db="EMBL/GenBank/DDBJ databases">
        <title>Draft genome sequences of 15 bacterial species constituting the stable defined intestinal microbiota of the GM15 gnotobiotic mouse model.</title>
        <authorList>
            <person name="Elie C."/>
            <person name="Mathieu A."/>
            <person name="Saliou A."/>
            <person name="Darnaud M."/>
            <person name="Leulier F."/>
            <person name="Tamellini A."/>
        </authorList>
    </citation>
    <scope>NUCLEOTIDE SEQUENCE [LARGE SCALE GENOMIC DNA]</scope>
    <source>
        <strain evidence="3">ASF 502</strain>
    </source>
</reference>
<dbReference type="SUPFAM" id="SSF160631">
    <property type="entry name" value="SMI1/KNR4-like"/>
    <property type="match status" value="1"/>
</dbReference>
<proteinExistence type="predicted"/>
<protein>
    <submittedName>
        <fullName evidence="2">Cell wall assembly/cell proliferation coordinating protein, KNR4-like protein</fullName>
    </submittedName>
</protein>
<dbReference type="EMBL" id="VIRB01000095">
    <property type="protein sequence ID" value="NDO70028.1"/>
    <property type="molecule type" value="Genomic_DNA"/>
</dbReference>
<dbReference type="InterPro" id="IPR037883">
    <property type="entry name" value="Knr4/Smi1-like_sf"/>
</dbReference>
<evidence type="ECO:0000259" key="1">
    <source>
        <dbReference type="SMART" id="SM00860"/>
    </source>
</evidence>
<feature type="domain" description="Knr4/Smi1-like" evidence="1">
    <location>
        <begin position="19"/>
        <end position="129"/>
    </location>
</feature>
<evidence type="ECO:0000313" key="3">
    <source>
        <dbReference type="Proteomes" id="UP000474104"/>
    </source>
</evidence>
<name>A0A9X5H7C8_9FIRM</name>
<evidence type="ECO:0000313" key="2">
    <source>
        <dbReference type="EMBL" id="NDO70028.1"/>
    </source>
</evidence>
<comment type="caution">
    <text evidence="2">The sequence shown here is derived from an EMBL/GenBank/DDBJ whole genome shotgun (WGS) entry which is preliminary data.</text>
</comment>
<organism evidence="2 3">
    <name type="scientific">Schaedlerella arabinosiphila</name>
    <dbReference type="NCBI Taxonomy" id="2044587"/>
    <lineage>
        <taxon>Bacteria</taxon>
        <taxon>Bacillati</taxon>
        <taxon>Bacillota</taxon>
        <taxon>Clostridia</taxon>
        <taxon>Lachnospirales</taxon>
        <taxon>Lachnospiraceae</taxon>
        <taxon>Schaedlerella</taxon>
    </lineage>
</organism>
<dbReference type="Pfam" id="PF14567">
    <property type="entry name" value="SUKH_5"/>
    <property type="match status" value="1"/>
</dbReference>
<sequence>MSQIAEIVDNLQDLLFLEPAKQEDIRNIENELKLTLAEEYKEYLLKYGAVIAENVELTGIAKSKERNVISVTKREWKANDKIKHDLYVVENLGIDGIMIWQESSGKIYESMPNCDVKLIAGSLAEYLKEK</sequence>
<dbReference type="SMART" id="SM00860">
    <property type="entry name" value="SMI1_KNR4"/>
    <property type="match status" value="1"/>
</dbReference>